<dbReference type="PANTHER" id="PTHR11712:SF336">
    <property type="entry name" value="3-OXOACYL-[ACYL-CARRIER-PROTEIN] SYNTHASE, MITOCHONDRIAL"/>
    <property type="match status" value="1"/>
</dbReference>
<accession>A0A5B9ML79</accession>
<organism evidence="15 16">
    <name type="scientific">Stieleria maiorica</name>
    <dbReference type="NCBI Taxonomy" id="2795974"/>
    <lineage>
        <taxon>Bacteria</taxon>
        <taxon>Pseudomonadati</taxon>
        <taxon>Planctomycetota</taxon>
        <taxon>Planctomycetia</taxon>
        <taxon>Pirellulales</taxon>
        <taxon>Pirellulaceae</taxon>
        <taxon>Stieleria</taxon>
    </lineage>
</organism>
<dbReference type="InterPro" id="IPR000794">
    <property type="entry name" value="Beta-ketoacyl_synthase"/>
</dbReference>
<dbReference type="EMBL" id="CP036264">
    <property type="protein sequence ID" value="QEF99667.1"/>
    <property type="molecule type" value="Genomic_DNA"/>
</dbReference>
<evidence type="ECO:0000256" key="1">
    <source>
        <dbReference type="ARBA" id="ARBA00005194"/>
    </source>
</evidence>
<dbReference type="InterPro" id="IPR014031">
    <property type="entry name" value="Ketoacyl_synth_C"/>
</dbReference>
<evidence type="ECO:0000259" key="14">
    <source>
        <dbReference type="PROSITE" id="PS52004"/>
    </source>
</evidence>
<evidence type="ECO:0000256" key="11">
    <source>
        <dbReference type="PIRNR" id="PIRNR000447"/>
    </source>
</evidence>
<evidence type="ECO:0000256" key="2">
    <source>
        <dbReference type="ARBA" id="ARBA00008467"/>
    </source>
</evidence>
<feature type="domain" description="Ketosynthase family 3 (KS3)" evidence="14">
    <location>
        <begin position="1"/>
        <end position="408"/>
    </location>
</feature>
<reference evidence="15 16" key="1">
    <citation type="submission" date="2019-02" db="EMBL/GenBank/DDBJ databases">
        <title>Planctomycetal bacteria perform biofilm scaping via a novel small molecule.</title>
        <authorList>
            <person name="Jeske O."/>
            <person name="Boedeker C."/>
            <person name="Wiegand S."/>
            <person name="Breitling P."/>
            <person name="Kallscheuer N."/>
            <person name="Jogler M."/>
            <person name="Rohde M."/>
            <person name="Petersen J."/>
            <person name="Medema M.H."/>
            <person name="Surup F."/>
            <person name="Jogler C."/>
        </authorList>
    </citation>
    <scope>NUCLEOTIDE SEQUENCE [LARGE SCALE GENOMIC DNA]</scope>
    <source>
        <strain evidence="15 16">Mal15</strain>
    </source>
</reference>
<dbReference type="PIRSF" id="PIRSF000447">
    <property type="entry name" value="KAS_II"/>
    <property type="match status" value="1"/>
</dbReference>
<keyword evidence="5 11" id="KW-0444">Lipid biosynthesis</keyword>
<dbReference type="FunFam" id="3.40.47.10:FF:000009">
    <property type="entry name" value="3-oxoacyl-[acyl-carrier-protein] synthase 2"/>
    <property type="match status" value="1"/>
</dbReference>
<dbReference type="PANTHER" id="PTHR11712">
    <property type="entry name" value="POLYKETIDE SYNTHASE-RELATED"/>
    <property type="match status" value="1"/>
</dbReference>
<keyword evidence="8" id="KW-0443">Lipid metabolism</keyword>
<evidence type="ECO:0000256" key="10">
    <source>
        <dbReference type="ARBA" id="ARBA00023315"/>
    </source>
</evidence>
<evidence type="ECO:0000256" key="9">
    <source>
        <dbReference type="ARBA" id="ARBA00023160"/>
    </source>
</evidence>
<comment type="pathway">
    <text evidence="1 11">Lipid metabolism; fatty acid biosynthesis.</text>
</comment>
<dbReference type="EC" id="2.3.1.179" evidence="3 11"/>
<evidence type="ECO:0000313" key="15">
    <source>
        <dbReference type="EMBL" id="QEF99667.1"/>
    </source>
</evidence>
<comment type="similarity">
    <text evidence="2 11 13">Belongs to the thiolase-like superfamily. Beta-ketoacyl-ACP synthases family.</text>
</comment>
<feature type="active site" description="For beta-ketoacyl synthase activity" evidence="12">
    <location>
        <position position="161"/>
    </location>
</feature>
<keyword evidence="16" id="KW-1185">Reference proteome</keyword>
<evidence type="ECO:0000256" key="6">
    <source>
        <dbReference type="ARBA" id="ARBA00022679"/>
    </source>
</evidence>
<evidence type="ECO:0000256" key="3">
    <source>
        <dbReference type="ARBA" id="ARBA00012356"/>
    </source>
</evidence>
<evidence type="ECO:0000256" key="12">
    <source>
        <dbReference type="PIRSR" id="PIRSR000447-1"/>
    </source>
</evidence>
<evidence type="ECO:0000256" key="4">
    <source>
        <dbReference type="ARBA" id="ARBA00014657"/>
    </source>
</evidence>
<dbReference type="SMART" id="SM00825">
    <property type="entry name" value="PKS_KS"/>
    <property type="match status" value="1"/>
</dbReference>
<dbReference type="Pfam" id="PF02801">
    <property type="entry name" value="Ketoacyl-synt_C"/>
    <property type="match status" value="1"/>
</dbReference>
<proteinExistence type="inferred from homology"/>
<dbReference type="RefSeq" id="WP_167546895.1">
    <property type="nucleotide sequence ID" value="NZ_CP036264.1"/>
</dbReference>
<dbReference type="InterPro" id="IPR020841">
    <property type="entry name" value="PKS_Beta-ketoAc_synthase_dom"/>
</dbReference>
<gene>
    <name evidence="15" type="primary">fabF_5</name>
    <name evidence="15" type="ORF">Mal15_37330</name>
</gene>
<sequence>MRRVVVTGLGIVAPTGVNVSAAWETAISGRSAVKAISHFDTAGLPVTFAGEITDFDASGLLGAKTARQTSRFVQMASVASSEAIADAQIDESAHGPRCGCLIGVGIGGFGDIAESALTLDRRGVSKISPLTLPYAIPNMASGFVAIRHQLKGPNFSIASACASGAHALGEAARLIRDGEADMMVAGGAEAAICPLSIACFDRMRALSRRNDSPESASRPFDADRDGFVMGEGSGVLVLEELEQAKSRGAKIYAELAGYGASADAFHITTPGPKAEGLARSIRMALESGQINADQVDYVNAHGTSTKTNDSMESEAIETVFGTHADSISVSSTKGVTGHCLGGAGGIEAVYSVLALHENVVPPTANLNNPDPECPLDYTPLVARERRINIAISNSCGFGGQNACLAFRKFN</sequence>
<dbReference type="KEGG" id="smam:Mal15_37330"/>
<dbReference type="InterPro" id="IPR018201">
    <property type="entry name" value="Ketoacyl_synth_AS"/>
</dbReference>
<comment type="catalytic activity">
    <reaction evidence="11">
        <text>(9Z)-hexadecenoyl-[ACP] + malonyl-[ACP] + H(+) = 3-oxo-(11Z)-octadecenoyl-[ACP] + holo-[ACP] + CO2</text>
        <dbReference type="Rhea" id="RHEA:55040"/>
        <dbReference type="Rhea" id="RHEA-COMP:9623"/>
        <dbReference type="Rhea" id="RHEA-COMP:9685"/>
        <dbReference type="Rhea" id="RHEA-COMP:10800"/>
        <dbReference type="Rhea" id="RHEA-COMP:14074"/>
        <dbReference type="ChEBI" id="CHEBI:15378"/>
        <dbReference type="ChEBI" id="CHEBI:16526"/>
        <dbReference type="ChEBI" id="CHEBI:64479"/>
        <dbReference type="ChEBI" id="CHEBI:78449"/>
        <dbReference type="ChEBI" id="CHEBI:83989"/>
        <dbReference type="ChEBI" id="CHEBI:138538"/>
        <dbReference type="EC" id="2.3.1.179"/>
    </reaction>
</comment>
<name>A0A5B9ML79_9BACT</name>
<evidence type="ECO:0000256" key="5">
    <source>
        <dbReference type="ARBA" id="ARBA00022516"/>
    </source>
</evidence>
<dbReference type="AlphaFoldDB" id="A0A5B9ML79"/>
<dbReference type="InterPro" id="IPR016039">
    <property type="entry name" value="Thiolase-like"/>
</dbReference>
<dbReference type="PROSITE" id="PS00606">
    <property type="entry name" value="KS3_1"/>
    <property type="match status" value="1"/>
</dbReference>
<dbReference type="PROSITE" id="PS52004">
    <property type="entry name" value="KS3_2"/>
    <property type="match status" value="1"/>
</dbReference>
<comment type="function">
    <text evidence="11">Involved in the type II fatty acid elongation cycle. Catalyzes the elongation of a wide range of acyl-ACP by the addition of two carbons from malonyl-ACP to an acyl acceptor. Can efficiently catalyze the conversion of palmitoleoyl-ACP (cis-hexadec-9-enoyl-ACP) to cis-vaccenoyl-ACP (cis-octadec-11-enoyl-ACP), an essential step in the thermal regulation of fatty acid composition.</text>
</comment>
<dbReference type="Proteomes" id="UP000321353">
    <property type="component" value="Chromosome"/>
</dbReference>
<keyword evidence="10 11" id="KW-0012">Acyltransferase</keyword>
<evidence type="ECO:0000256" key="7">
    <source>
        <dbReference type="ARBA" id="ARBA00022832"/>
    </source>
</evidence>
<dbReference type="Gene3D" id="3.40.47.10">
    <property type="match status" value="1"/>
</dbReference>
<keyword evidence="9 11" id="KW-0275">Fatty acid biosynthesis</keyword>
<keyword evidence="7" id="KW-0276">Fatty acid metabolism</keyword>
<keyword evidence="6 11" id="KW-0808">Transferase</keyword>
<dbReference type="GO" id="GO:0006633">
    <property type="term" value="P:fatty acid biosynthetic process"/>
    <property type="evidence" value="ECO:0007669"/>
    <property type="project" value="UniProtKB-UniRule"/>
</dbReference>
<dbReference type="NCBIfam" id="NF005589">
    <property type="entry name" value="PRK07314.1"/>
    <property type="match status" value="1"/>
</dbReference>
<protein>
    <recommendedName>
        <fullName evidence="4 11">3-oxoacyl-[acyl-carrier-protein] synthase 2</fullName>
        <ecNumber evidence="3 11">2.3.1.179</ecNumber>
    </recommendedName>
</protein>
<comment type="catalytic activity">
    <reaction evidence="11">
        <text>a fatty acyl-[ACP] + malonyl-[ACP] + H(+) = a 3-oxoacyl-[ACP] + holo-[ACP] + CO2</text>
        <dbReference type="Rhea" id="RHEA:22836"/>
        <dbReference type="Rhea" id="RHEA-COMP:9623"/>
        <dbReference type="Rhea" id="RHEA-COMP:9685"/>
        <dbReference type="Rhea" id="RHEA-COMP:9916"/>
        <dbReference type="Rhea" id="RHEA-COMP:14125"/>
        <dbReference type="ChEBI" id="CHEBI:15378"/>
        <dbReference type="ChEBI" id="CHEBI:16526"/>
        <dbReference type="ChEBI" id="CHEBI:64479"/>
        <dbReference type="ChEBI" id="CHEBI:78449"/>
        <dbReference type="ChEBI" id="CHEBI:78776"/>
        <dbReference type="ChEBI" id="CHEBI:138651"/>
    </reaction>
</comment>
<evidence type="ECO:0000313" key="16">
    <source>
        <dbReference type="Proteomes" id="UP000321353"/>
    </source>
</evidence>
<dbReference type="GO" id="GO:0004315">
    <property type="term" value="F:3-oxoacyl-[acyl-carrier-protein] synthase activity"/>
    <property type="evidence" value="ECO:0007669"/>
    <property type="project" value="UniProtKB-UniRule"/>
</dbReference>
<evidence type="ECO:0000256" key="13">
    <source>
        <dbReference type="RuleBase" id="RU003694"/>
    </source>
</evidence>
<dbReference type="InterPro" id="IPR014030">
    <property type="entry name" value="Ketoacyl_synth_N"/>
</dbReference>
<dbReference type="Pfam" id="PF00109">
    <property type="entry name" value="ketoacyl-synt"/>
    <property type="match status" value="1"/>
</dbReference>
<dbReference type="UniPathway" id="UPA00094"/>
<dbReference type="InterPro" id="IPR017568">
    <property type="entry name" value="3-oxoacyl-ACP_synth-2"/>
</dbReference>
<dbReference type="CDD" id="cd00834">
    <property type="entry name" value="KAS_I_II"/>
    <property type="match status" value="1"/>
</dbReference>
<dbReference type="NCBIfam" id="TIGR03150">
    <property type="entry name" value="fabF"/>
    <property type="match status" value="1"/>
</dbReference>
<evidence type="ECO:0000256" key="8">
    <source>
        <dbReference type="ARBA" id="ARBA00023098"/>
    </source>
</evidence>
<dbReference type="SUPFAM" id="SSF53901">
    <property type="entry name" value="Thiolase-like"/>
    <property type="match status" value="2"/>
</dbReference>